<comment type="caution">
    <text evidence="2">The sequence shown here is derived from an EMBL/GenBank/DDBJ whole genome shotgun (WGS) entry which is preliminary data.</text>
</comment>
<evidence type="ECO:0008006" key="4">
    <source>
        <dbReference type="Google" id="ProtNLM"/>
    </source>
</evidence>
<keyword evidence="3" id="KW-1185">Reference proteome</keyword>
<proteinExistence type="predicted"/>
<evidence type="ECO:0000313" key="2">
    <source>
        <dbReference type="EMBL" id="CAD8077620.1"/>
    </source>
</evidence>
<dbReference type="AlphaFoldDB" id="A0A8S1MB99"/>
<evidence type="ECO:0000256" key="1">
    <source>
        <dbReference type="SAM" id="Phobius"/>
    </source>
</evidence>
<evidence type="ECO:0000313" key="3">
    <source>
        <dbReference type="Proteomes" id="UP000688137"/>
    </source>
</evidence>
<name>A0A8S1MB99_PARPR</name>
<organism evidence="2 3">
    <name type="scientific">Paramecium primaurelia</name>
    <dbReference type="NCBI Taxonomy" id="5886"/>
    <lineage>
        <taxon>Eukaryota</taxon>
        <taxon>Sar</taxon>
        <taxon>Alveolata</taxon>
        <taxon>Ciliophora</taxon>
        <taxon>Intramacronucleata</taxon>
        <taxon>Oligohymenophorea</taxon>
        <taxon>Peniculida</taxon>
        <taxon>Parameciidae</taxon>
        <taxon>Paramecium</taxon>
    </lineage>
</organism>
<dbReference type="GO" id="GO:0007131">
    <property type="term" value="P:reciprocal meiotic recombination"/>
    <property type="evidence" value="ECO:0007669"/>
    <property type="project" value="TreeGrafter"/>
</dbReference>
<dbReference type="PANTHER" id="PTHR31398:SF0">
    <property type="entry name" value="MEIOTIC NUCLEAR DIVISION PROTEIN 1 HOMOLOG"/>
    <property type="match status" value="1"/>
</dbReference>
<reference evidence="2" key="1">
    <citation type="submission" date="2021-01" db="EMBL/GenBank/DDBJ databases">
        <authorList>
            <consortium name="Genoscope - CEA"/>
            <person name="William W."/>
        </authorList>
    </citation>
    <scope>NUCLEOTIDE SEQUENCE</scope>
</reference>
<keyword evidence="1" id="KW-0812">Transmembrane</keyword>
<sequence length="648" mass="76301">MIINFQRKALKSLKKVDIFSQPVQLLIKQEEGHKTLFGACLTLALISFFIYLLIVNLYTLGQRNNPTSLTTEVYHAQPEQFKFNEQNFTLTFAIQSPNYATYIDESVYVVEAQITTKTTKIVDNQKVDEWTSQDLPLTSCTPELIRQVELSEYFSHLNLPTNYCIDWNKINEINIEGTFDSSAYSFILFQFKMCNEQTKKTKECKPRDEIKQLLEQNYFSLQMSSYVIDVKNEEKPFISKGEDIFTTISSKIFKEISFYMQPITVFTDLGLITEDYQIQKTLRYKRHTEMIDLNESDLIMNVVIRLDQIEQQYYRSYTKIQIILSQMGGLWQVFFTIAFLIQKPINMLSYYVRILNSLFEFEQEKKKKTTIQRDEEQNQEGQQELMTRKQLQSTREGLFVENKKKAFQRLQSIKIKKKQMEVIDSLVVDPQSKEEAKQQLTKAISFSIKQYFQSIQKKLKMKWTDYLYFISCFVNSKNYKSLQIEYSVKKIIKQMDILYIMKKLQEIDKLKMILLTESQIKVFDYLQKPTIPLDPNSKQFNINQHYYSILKPMKSDFQRAVDAQNAFKEIVENLDNPINVRLLNSIDKTIVDLLKMRKNTLDLISIDDVCISEQGQERNAVFTIDIKQKHSSLANCKSETNCKSEAKF</sequence>
<feature type="transmembrane region" description="Helical" evidence="1">
    <location>
        <begin position="36"/>
        <end position="58"/>
    </location>
</feature>
<dbReference type="Proteomes" id="UP000688137">
    <property type="component" value="Unassembled WGS sequence"/>
</dbReference>
<dbReference type="OMA" id="TEVYHAQ"/>
<keyword evidence="1" id="KW-0472">Membrane</keyword>
<dbReference type="EMBL" id="CAJJDM010000059">
    <property type="protein sequence ID" value="CAD8077620.1"/>
    <property type="molecule type" value="Genomic_DNA"/>
</dbReference>
<dbReference type="GO" id="GO:0005634">
    <property type="term" value="C:nucleus"/>
    <property type="evidence" value="ECO:0007669"/>
    <property type="project" value="TreeGrafter"/>
</dbReference>
<accession>A0A8S1MB99</accession>
<keyword evidence="1" id="KW-1133">Transmembrane helix</keyword>
<dbReference type="PANTHER" id="PTHR31398">
    <property type="entry name" value="MEIOTIC NUCLEAR DIVISION PROTEIN 1 HOMOLOG"/>
    <property type="match status" value="1"/>
</dbReference>
<protein>
    <recommendedName>
        <fullName evidence="4">Transmembrane protein</fullName>
    </recommendedName>
</protein>
<gene>
    <name evidence="2" type="ORF">PPRIM_AZ9-3.1.T0580204</name>
</gene>